<dbReference type="Proteomes" id="UP000441208">
    <property type="component" value="Unassembled WGS sequence"/>
</dbReference>
<proteinExistence type="predicted"/>
<reference evidence="1 2" key="1">
    <citation type="submission" date="2018-08" db="EMBL/GenBank/DDBJ databases">
        <title>Genomic investigation of the strawberry pathogen Phytophthora fragariae indicates pathogenicity is determined by transcriptional variation in three key races.</title>
        <authorList>
            <person name="Adams T.M."/>
            <person name="Armitage A.D."/>
            <person name="Sobczyk M.K."/>
            <person name="Bates H.J."/>
            <person name="Dunwell J.M."/>
            <person name="Nellist C.F."/>
            <person name="Harrison R.J."/>
        </authorList>
    </citation>
    <scope>NUCLEOTIDE SEQUENCE [LARGE SCALE GENOMIC DNA]</scope>
    <source>
        <strain evidence="1 2">NOV-71</strain>
    </source>
</reference>
<dbReference type="AlphaFoldDB" id="A0A6A3TLR4"/>
<protein>
    <submittedName>
        <fullName evidence="1">Uncharacterized protein</fullName>
    </submittedName>
</protein>
<sequence length="36" mass="3738">MMPACPSMVNLNLTVSTRPQVVGASTNTESKSICGL</sequence>
<organism evidence="1 2">
    <name type="scientific">Phytophthora fragariae</name>
    <dbReference type="NCBI Taxonomy" id="53985"/>
    <lineage>
        <taxon>Eukaryota</taxon>
        <taxon>Sar</taxon>
        <taxon>Stramenopiles</taxon>
        <taxon>Oomycota</taxon>
        <taxon>Peronosporomycetes</taxon>
        <taxon>Peronosporales</taxon>
        <taxon>Peronosporaceae</taxon>
        <taxon>Phytophthora</taxon>
    </lineage>
</organism>
<evidence type="ECO:0000313" key="1">
    <source>
        <dbReference type="EMBL" id="KAE9138146.1"/>
    </source>
</evidence>
<comment type="caution">
    <text evidence="1">The sequence shown here is derived from an EMBL/GenBank/DDBJ whole genome shotgun (WGS) entry which is preliminary data.</text>
</comment>
<gene>
    <name evidence="1" type="ORF">PF007_g1513</name>
</gene>
<accession>A0A6A3TLR4</accession>
<name>A0A6A3TLR4_9STRA</name>
<dbReference type="EMBL" id="QXFZ01000037">
    <property type="protein sequence ID" value="KAE9138146.1"/>
    <property type="molecule type" value="Genomic_DNA"/>
</dbReference>
<evidence type="ECO:0000313" key="2">
    <source>
        <dbReference type="Proteomes" id="UP000441208"/>
    </source>
</evidence>